<evidence type="ECO:0000256" key="3">
    <source>
        <dbReference type="ARBA" id="ARBA00022679"/>
    </source>
</evidence>
<dbReference type="InterPro" id="IPR044570">
    <property type="entry name" value="Set1-like"/>
</dbReference>
<dbReference type="AlphaFoldDB" id="A0ABC9XXK9"/>
<dbReference type="FunFam" id="3.30.70.330:FF:000178">
    <property type="entry name" value="Histone-lysine N-methyltransferase"/>
    <property type="match status" value="1"/>
</dbReference>
<dbReference type="Gene3D" id="3.30.70.330">
    <property type="match status" value="1"/>
</dbReference>
<evidence type="ECO:0000313" key="10">
    <source>
        <dbReference type="EMBL" id="GAB0202423.1"/>
    </source>
</evidence>
<dbReference type="SUPFAM" id="SSF54928">
    <property type="entry name" value="RNA-binding domain, RBD"/>
    <property type="match status" value="1"/>
</dbReference>
<evidence type="ECO:0000256" key="6">
    <source>
        <dbReference type="ARBA" id="ARBA00023242"/>
    </source>
</evidence>
<feature type="compositionally biased region" description="Pro residues" evidence="8">
    <location>
        <begin position="220"/>
        <end position="232"/>
    </location>
</feature>
<comment type="caution">
    <text evidence="10">The sequence shown here is derived from an EMBL/GenBank/DDBJ whole genome shotgun (WGS) entry which is preliminary data.</text>
</comment>
<evidence type="ECO:0000313" key="11">
    <source>
        <dbReference type="Proteomes" id="UP001623348"/>
    </source>
</evidence>
<dbReference type="Proteomes" id="UP001623348">
    <property type="component" value="Unassembled WGS sequence"/>
</dbReference>
<keyword evidence="4" id="KW-0949">S-adenosyl-L-methionine</keyword>
<evidence type="ECO:0000256" key="8">
    <source>
        <dbReference type="SAM" id="MobiDB-lite"/>
    </source>
</evidence>
<gene>
    <name evidence="10" type="ORF">GRJ2_002707900</name>
</gene>
<dbReference type="PROSITE" id="PS50102">
    <property type="entry name" value="RRM"/>
    <property type="match status" value="1"/>
</dbReference>
<dbReference type="InterPro" id="IPR000504">
    <property type="entry name" value="RRM_dom"/>
</dbReference>
<evidence type="ECO:0000256" key="2">
    <source>
        <dbReference type="ARBA" id="ARBA00022603"/>
    </source>
</evidence>
<evidence type="ECO:0000256" key="5">
    <source>
        <dbReference type="ARBA" id="ARBA00022853"/>
    </source>
</evidence>
<feature type="region of interest" description="Disordered" evidence="8">
    <location>
        <begin position="191"/>
        <end position="271"/>
    </location>
</feature>
<dbReference type="InterPro" id="IPR012677">
    <property type="entry name" value="Nucleotide-bd_a/b_plait_sf"/>
</dbReference>
<dbReference type="GO" id="GO:0005634">
    <property type="term" value="C:nucleus"/>
    <property type="evidence" value="ECO:0007669"/>
    <property type="project" value="UniProtKB-SubCell"/>
</dbReference>
<organism evidence="10 11">
    <name type="scientific">Grus japonensis</name>
    <name type="common">Japanese crane</name>
    <name type="synonym">Red-crowned crane</name>
    <dbReference type="NCBI Taxonomy" id="30415"/>
    <lineage>
        <taxon>Eukaryota</taxon>
        <taxon>Metazoa</taxon>
        <taxon>Chordata</taxon>
        <taxon>Craniata</taxon>
        <taxon>Vertebrata</taxon>
        <taxon>Euteleostomi</taxon>
        <taxon>Archelosauria</taxon>
        <taxon>Archosauria</taxon>
        <taxon>Dinosauria</taxon>
        <taxon>Saurischia</taxon>
        <taxon>Theropoda</taxon>
        <taxon>Coelurosauria</taxon>
        <taxon>Aves</taxon>
        <taxon>Neognathae</taxon>
        <taxon>Neoaves</taxon>
        <taxon>Gruiformes</taxon>
        <taxon>Gruidae</taxon>
        <taxon>Grus</taxon>
    </lineage>
</organism>
<dbReference type="EMBL" id="BAAFJT010000039">
    <property type="protein sequence ID" value="GAB0202423.1"/>
    <property type="molecule type" value="Genomic_DNA"/>
</dbReference>
<keyword evidence="7" id="KW-0694">RNA-binding</keyword>
<proteinExistence type="predicted"/>
<dbReference type="GO" id="GO:0008168">
    <property type="term" value="F:methyltransferase activity"/>
    <property type="evidence" value="ECO:0007669"/>
    <property type="project" value="UniProtKB-KW"/>
</dbReference>
<dbReference type="GO" id="GO:0032259">
    <property type="term" value="P:methylation"/>
    <property type="evidence" value="ECO:0007669"/>
    <property type="project" value="UniProtKB-KW"/>
</dbReference>
<dbReference type="Pfam" id="PF00076">
    <property type="entry name" value="RRM_1"/>
    <property type="match status" value="1"/>
</dbReference>
<dbReference type="GO" id="GO:0006325">
    <property type="term" value="P:chromatin organization"/>
    <property type="evidence" value="ECO:0007669"/>
    <property type="project" value="UniProtKB-KW"/>
</dbReference>
<keyword evidence="5" id="KW-0156">Chromatin regulator</keyword>
<feature type="compositionally biased region" description="Pro residues" evidence="8">
    <location>
        <begin position="239"/>
        <end position="249"/>
    </location>
</feature>
<dbReference type="PANTHER" id="PTHR45814">
    <property type="entry name" value="HISTONE-LYSINE N-METHYLTRANSFERASE SETD1"/>
    <property type="match status" value="1"/>
</dbReference>
<evidence type="ECO:0000256" key="7">
    <source>
        <dbReference type="PROSITE-ProRule" id="PRU00176"/>
    </source>
</evidence>
<dbReference type="InterPro" id="IPR034467">
    <property type="entry name" value="Set1A_RRM"/>
</dbReference>
<keyword evidence="6" id="KW-0539">Nucleus</keyword>
<dbReference type="SMART" id="SM00360">
    <property type="entry name" value="RRM"/>
    <property type="match status" value="1"/>
</dbReference>
<evidence type="ECO:0000256" key="4">
    <source>
        <dbReference type="ARBA" id="ARBA00022691"/>
    </source>
</evidence>
<feature type="domain" description="RRM" evidence="9">
    <location>
        <begin position="81"/>
        <end position="169"/>
    </location>
</feature>
<keyword evidence="3" id="KW-0808">Transferase</keyword>
<protein>
    <submittedName>
        <fullName evidence="10">Histone-lysine N-methyltransferase SETD1A-like</fullName>
    </submittedName>
</protein>
<dbReference type="CDD" id="cd12548">
    <property type="entry name" value="RRM_Set1A"/>
    <property type="match status" value="1"/>
</dbReference>
<comment type="subcellular location">
    <subcellularLocation>
        <location evidence="1">Nucleus</location>
    </subcellularLocation>
</comment>
<accession>A0ABC9XXK9</accession>
<dbReference type="InterPro" id="IPR035979">
    <property type="entry name" value="RBD_domain_sf"/>
</dbReference>
<keyword evidence="2" id="KW-0489">Methyltransferase</keyword>
<name>A0ABC9XXK9_GRUJA</name>
<keyword evidence="11" id="KW-1185">Reference proteome</keyword>
<evidence type="ECO:0000259" key="9">
    <source>
        <dbReference type="PROSITE" id="PS50102"/>
    </source>
</evidence>
<reference evidence="10 11" key="1">
    <citation type="submission" date="2024-06" db="EMBL/GenBank/DDBJ databases">
        <title>The draft genome of Grus japonensis, version 3.</title>
        <authorList>
            <person name="Nabeshima K."/>
            <person name="Suzuki S."/>
            <person name="Onuma M."/>
        </authorList>
    </citation>
    <scope>NUCLEOTIDE SEQUENCE [LARGE SCALE GENOMIC DNA]</scope>
    <source>
        <strain evidence="10 11">451A</strain>
    </source>
</reference>
<dbReference type="GO" id="GO:0003723">
    <property type="term" value="F:RNA binding"/>
    <property type="evidence" value="ECO:0007669"/>
    <property type="project" value="UniProtKB-UniRule"/>
</dbReference>
<sequence length="271" mass="29948">MEPETGGDSQRVPSVPWRSYKLVVDPALRRAPQKIYRYDGVHFSVPDSGYPPAGAVQDPRPRRIWAKHRDLSLPVPKFKLDEFYVGQIPLKEVTFARLNDNIREGFLTEMCRKYGEVEEVEILLHPKTRKHLGLARVLFASTRGAKETVKHLHNTSVMGDIIHAQLDIKGQQRMKYYELIVNGAYTPQTVPTGGKAAAGEKAEAPPQPEPRRRHSADTAFPPPPGNGTPDPPSGGGYGPFPPPGTPLPAPLRRRGPPLRRQVSRGAVVTSA</sequence>
<dbReference type="PANTHER" id="PTHR45814:SF3">
    <property type="entry name" value="HISTONE-LYSINE N-METHYLTRANSFERASE SETD1A"/>
    <property type="match status" value="1"/>
</dbReference>
<evidence type="ECO:0000256" key="1">
    <source>
        <dbReference type="ARBA" id="ARBA00004123"/>
    </source>
</evidence>